<dbReference type="InterPro" id="IPR037120">
    <property type="entry name" value="Haem_peroxidase_sf_animal"/>
</dbReference>
<evidence type="ECO:0000313" key="5">
    <source>
        <dbReference type="EMBL" id="GBG18715.1"/>
    </source>
</evidence>
<evidence type="ECO:0000256" key="1">
    <source>
        <dbReference type="ARBA" id="ARBA00004613"/>
    </source>
</evidence>
<dbReference type="InterPro" id="IPR010255">
    <property type="entry name" value="Haem_peroxidase_sf"/>
</dbReference>
<reference evidence="5 6" key="1">
    <citation type="submission" date="2017-06" db="EMBL/GenBank/DDBJ databases">
        <title>Genome sequencing of cyanobaciteial culture collection at National Institute for Environmental Studies (NIES).</title>
        <authorList>
            <person name="Hirose Y."/>
            <person name="Shimura Y."/>
            <person name="Fujisawa T."/>
            <person name="Nakamura Y."/>
            <person name="Kawachi M."/>
        </authorList>
    </citation>
    <scope>NUCLEOTIDE SEQUENCE [LARGE SCALE GENOMIC DNA]</scope>
    <source>
        <strain evidence="5 6">NIES-4072</strain>
    </source>
</reference>
<dbReference type="Pfam" id="PF03098">
    <property type="entry name" value="An_peroxidase"/>
    <property type="match status" value="1"/>
</dbReference>
<dbReference type="PROSITE" id="PS50292">
    <property type="entry name" value="PEROXIDASE_3"/>
    <property type="match status" value="1"/>
</dbReference>
<evidence type="ECO:0000313" key="6">
    <source>
        <dbReference type="Proteomes" id="UP000245124"/>
    </source>
</evidence>
<feature type="compositionally biased region" description="Polar residues" evidence="4">
    <location>
        <begin position="11"/>
        <end position="21"/>
    </location>
</feature>
<proteinExistence type="predicted"/>
<evidence type="ECO:0000256" key="4">
    <source>
        <dbReference type="SAM" id="MobiDB-lite"/>
    </source>
</evidence>
<keyword evidence="2" id="KW-0964">Secreted</keyword>
<dbReference type="InterPro" id="IPR019791">
    <property type="entry name" value="Haem_peroxidase_animal"/>
</dbReference>
<dbReference type="Proteomes" id="UP000245124">
    <property type="component" value="Unassembled WGS sequence"/>
</dbReference>
<dbReference type="SUPFAM" id="SSF48113">
    <property type="entry name" value="Heme-dependent peroxidases"/>
    <property type="match status" value="1"/>
</dbReference>
<evidence type="ECO:0000256" key="2">
    <source>
        <dbReference type="ARBA" id="ARBA00022525"/>
    </source>
</evidence>
<keyword evidence="6" id="KW-1185">Reference proteome</keyword>
<organism evidence="5 6">
    <name type="scientific">Nostoc commune NIES-4072</name>
    <dbReference type="NCBI Taxonomy" id="2005467"/>
    <lineage>
        <taxon>Bacteria</taxon>
        <taxon>Bacillati</taxon>
        <taxon>Cyanobacteriota</taxon>
        <taxon>Cyanophyceae</taxon>
        <taxon>Nostocales</taxon>
        <taxon>Nostocaceae</taxon>
        <taxon>Nostoc</taxon>
    </lineage>
</organism>
<dbReference type="PANTHER" id="PTHR11475:SF4">
    <property type="entry name" value="CHORION PEROXIDASE"/>
    <property type="match status" value="1"/>
</dbReference>
<dbReference type="GO" id="GO:0020037">
    <property type="term" value="F:heme binding"/>
    <property type="evidence" value="ECO:0007669"/>
    <property type="project" value="InterPro"/>
</dbReference>
<feature type="region of interest" description="Disordered" evidence="4">
    <location>
        <begin position="1"/>
        <end position="25"/>
    </location>
</feature>
<dbReference type="OrthoDB" id="9765610at2"/>
<sequence>MVRQHGFTPRTGEQQPPSEFAQTGKFGRLFPKLRSFIPSEESLKELGNALSDPDPNTPEGDNTSVPAGFTYFGQFIDHDITLDTTTLKEIIVDPLAVTNFRTPALDLDSIYGSGPDVQPYLYQLPDQDLFLIGTTNQKPGAGDSTVPTGLPNDLPRASSGLGLLGDSRNDENLIVAQLHLAFLKFHNKVVTGIKNKTIESTRATDKSDFVKARELVIWHYQWIVLHDFLTRIIDKEQLELVLKEGRRFFILKENQEPFIPVEFSVAAYRLGHSMVRSVYDYNRVFTPLPGGVTPATLKLLFDFTAKSGQLGDFADIPIPSDWIIDWRRFFEIDPNVLVNPSRKIDPFLVEPLKNLPNVPGEKSLAVRNLLRGRSVGLPSGQRVARFLKLKPLTRDEISTGPDGEVAAKHKFDIETPLWYYILKEAQIQNQGQRLGQVGSRILAEVFVGLLEEDSNSFLATDPNWKPTLPAEKPGTFTIVDLLKFVGDINPIGDVKQES</sequence>
<dbReference type="RefSeq" id="WP_109008671.1">
    <property type="nucleotide sequence ID" value="NZ_BDUD01000001.1"/>
</dbReference>
<accession>A0A2R5FK99</accession>
<dbReference type="AlphaFoldDB" id="A0A2R5FK99"/>
<name>A0A2R5FK99_NOSCO</name>
<dbReference type="GO" id="GO:0004601">
    <property type="term" value="F:peroxidase activity"/>
    <property type="evidence" value="ECO:0007669"/>
    <property type="project" value="InterPro"/>
</dbReference>
<dbReference type="PANTHER" id="PTHR11475">
    <property type="entry name" value="OXIDASE/PEROXIDASE"/>
    <property type="match status" value="1"/>
</dbReference>
<comment type="subcellular location">
    <subcellularLocation>
        <location evidence="1">Secreted</location>
    </subcellularLocation>
</comment>
<evidence type="ECO:0008006" key="7">
    <source>
        <dbReference type="Google" id="ProtNLM"/>
    </source>
</evidence>
<dbReference type="Gene3D" id="1.10.640.10">
    <property type="entry name" value="Haem peroxidase domain superfamily, animal type"/>
    <property type="match status" value="1"/>
</dbReference>
<feature type="region of interest" description="Disordered" evidence="4">
    <location>
        <begin position="44"/>
        <end position="65"/>
    </location>
</feature>
<dbReference type="CDD" id="cd09819">
    <property type="entry name" value="An_peroxidase_bacterial_1"/>
    <property type="match status" value="1"/>
</dbReference>
<dbReference type="EMBL" id="BDUD01000001">
    <property type="protein sequence ID" value="GBG18715.1"/>
    <property type="molecule type" value="Genomic_DNA"/>
</dbReference>
<protein>
    <recommendedName>
        <fullName evidence="7">Heme peroxidase</fullName>
    </recommendedName>
</protein>
<keyword evidence="3" id="KW-0325">Glycoprotein</keyword>
<dbReference type="GO" id="GO:0006979">
    <property type="term" value="P:response to oxidative stress"/>
    <property type="evidence" value="ECO:0007669"/>
    <property type="project" value="InterPro"/>
</dbReference>
<gene>
    <name evidence="5" type="ORF">NIES4072_23800</name>
</gene>
<dbReference type="GO" id="GO:0005576">
    <property type="term" value="C:extracellular region"/>
    <property type="evidence" value="ECO:0007669"/>
    <property type="project" value="UniProtKB-SubCell"/>
</dbReference>
<evidence type="ECO:0000256" key="3">
    <source>
        <dbReference type="ARBA" id="ARBA00023180"/>
    </source>
</evidence>
<comment type="caution">
    <text evidence="5">The sequence shown here is derived from an EMBL/GenBank/DDBJ whole genome shotgun (WGS) entry which is preliminary data.</text>
</comment>